<keyword evidence="4" id="KW-1185">Reference proteome</keyword>
<feature type="repeat" description="PPR" evidence="2">
    <location>
        <begin position="304"/>
        <end position="339"/>
    </location>
</feature>
<dbReference type="Pfam" id="PF20431">
    <property type="entry name" value="E_motif"/>
    <property type="match status" value="1"/>
</dbReference>
<dbReference type="InterPro" id="IPR002885">
    <property type="entry name" value="PPR_rpt"/>
</dbReference>
<dbReference type="GO" id="GO:0009451">
    <property type="term" value="P:RNA modification"/>
    <property type="evidence" value="ECO:0007669"/>
    <property type="project" value="InterPro"/>
</dbReference>
<evidence type="ECO:0008006" key="5">
    <source>
        <dbReference type="Google" id="ProtNLM"/>
    </source>
</evidence>
<protein>
    <recommendedName>
        <fullName evidence="5">Pentatricopeptide repeat-containing protein</fullName>
    </recommendedName>
</protein>
<feature type="repeat" description="PPR" evidence="2">
    <location>
        <begin position="442"/>
        <end position="477"/>
    </location>
</feature>
<reference evidence="3 4" key="1">
    <citation type="journal article" date="2021" name="Commun. Biol.">
        <title>The genome of Shorea leprosula (Dipterocarpaceae) highlights the ecological relevance of drought in aseasonal tropical rainforests.</title>
        <authorList>
            <person name="Ng K.K.S."/>
            <person name="Kobayashi M.J."/>
            <person name="Fawcett J.A."/>
            <person name="Hatakeyama M."/>
            <person name="Paape T."/>
            <person name="Ng C.H."/>
            <person name="Ang C.C."/>
            <person name="Tnah L.H."/>
            <person name="Lee C.T."/>
            <person name="Nishiyama T."/>
            <person name="Sese J."/>
            <person name="O'Brien M.J."/>
            <person name="Copetti D."/>
            <person name="Mohd Noor M.I."/>
            <person name="Ong R.C."/>
            <person name="Putra M."/>
            <person name="Sireger I.Z."/>
            <person name="Indrioko S."/>
            <person name="Kosugi Y."/>
            <person name="Izuno A."/>
            <person name="Isagi Y."/>
            <person name="Lee S.L."/>
            <person name="Shimizu K.K."/>
        </authorList>
    </citation>
    <scope>NUCLEOTIDE SEQUENCE [LARGE SCALE GENOMIC DNA]</scope>
    <source>
        <strain evidence="3">214</strain>
    </source>
</reference>
<dbReference type="GO" id="GO:0003723">
    <property type="term" value="F:RNA binding"/>
    <property type="evidence" value="ECO:0007669"/>
    <property type="project" value="InterPro"/>
</dbReference>
<dbReference type="InterPro" id="IPR046848">
    <property type="entry name" value="E_motif"/>
</dbReference>
<dbReference type="AlphaFoldDB" id="A0AAV5HFN7"/>
<gene>
    <name evidence="3" type="ORF">SLEP1_g285</name>
</gene>
<dbReference type="SUPFAM" id="SSF48452">
    <property type="entry name" value="TPR-like"/>
    <property type="match status" value="1"/>
</dbReference>
<dbReference type="PANTHER" id="PTHR47926:SF540">
    <property type="entry name" value="PENTATRICOPEPTIDE REPEAT-CONTAINING PROTEIN"/>
    <property type="match status" value="1"/>
</dbReference>
<sequence>MNLHLLARKASSGGTSRYYSSATALDSPLSLLHLLYLSTTHYSLHLAKQTHARIISIGFTQNPFLATKLVSAYAAFGYVTGSKLVFELMEDKNVCLWNSLINGYAKNGANYEAFDLFNGMCRSNVLPDDFTLATVSKVAGEIGDLNVGKLVHSKSIQSGSVLDTVVANSLMSMYGKCGELGETRKLFDEIPRRNAGSWNALIAGYANSGDCSLRNDLWEIVKCMQIDGMKLDGFTISMLLPLSGLEETGKWDYGRELHCYILKNGLGMGCGSDVHLDSCLIDMYSRSNKVVTGRNVFDRMKCRNVYAWTAMINGYVDKGDLDEALSLFRDMQVRDGIEPNKVSLVSVLPACSSLAGLMAGKQIHGYAIRKDMNHDVALYNALIDMYSKCGSLNCAKQIFYNSFFLKDAISWSSMINAYGLHGKGEEAVSLYDQMLWQGSKPDMITLVGVLSACCRSGLVNEGLSIYNSVINKYGIKPTAEICACVVDMLGRSGQLDRALEFIKTMSVEPGPSVWGALINGSVMHGNIEMQELAYSFLIQLEPENPSNYISLSNLHASSKRWDAVAELRKVMKEKGLRKTPGCSWISINGKTHCFSVADKAHPYANLTYQMLDDLISTMKGAGPIDFEYF</sequence>
<dbReference type="PANTHER" id="PTHR47926">
    <property type="entry name" value="PENTATRICOPEPTIDE REPEAT-CONTAINING PROTEIN"/>
    <property type="match status" value="1"/>
</dbReference>
<dbReference type="Pfam" id="PF01535">
    <property type="entry name" value="PPR"/>
    <property type="match status" value="3"/>
</dbReference>
<dbReference type="InterPro" id="IPR046960">
    <property type="entry name" value="PPR_At4g14850-like_plant"/>
</dbReference>
<comment type="caution">
    <text evidence="3">The sequence shown here is derived from an EMBL/GenBank/DDBJ whole genome shotgun (WGS) entry which is preliminary data.</text>
</comment>
<dbReference type="Proteomes" id="UP001054252">
    <property type="component" value="Unassembled WGS sequence"/>
</dbReference>
<feature type="repeat" description="PPR" evidence="2">
    <location>
        <begin position="163"/>
        <end position="197"/>
    </location>
</feature>
<dbReference type="Gene3D" id="1.25.40.10">
    <property type="entry name" value="Tetratricopeptide repeat domain"/>
    <property type="match status" value="4"/>
</dbReference>
<dbReference type="EMBL" id="BPVZ01000001">
    <property type="protein sequence ID" value="GKU85650.1"/>
    <property type="molecule type" value="Genomic_DNA"/>
</dbReference>
<evidence type="ECO:0000256" key="1">
    <source>
        <dbReference type="ARBA" id="ARBA00022737"/>
    </source>
</evidence>
<dbReference type="NCBIfam" id="TIGR00756">
    <property type="entry name" value="PPR"/>
    <property type="match status" value="3"/>
</dbReference>
<proteinExistence type="predicted"/>
<dbReference type="FunFam" id="1.25.40.10:FF:000073">
    <property type="entry name" value="Pentatricopeptide repeat-containing protein chloroplastic"/>
    <property type="match status" value="1"/>
</dbReference>
<dbReference type="FunFam" id="1.25.40.10:FF:000996">
    <property type="entry name" value="Small kernel1"/>
    <property type="match status" value="1"/>
</dbReference>
<accession>A0AAV5HFN7</accession>
<keyword evidence="1" id="KW-0677">Repeat</keyword>
<organism evidence="3 4">
    <name type="scientific">Rubroshorea leprosula</name>
    <dbReference type="NCBI Taxonomy" id="152421"/>
    <lineage>
        <taxon>Eukaryota</taxon>
        <taxon>Viridiplantae</taxon>
        <taxon>Streptophyta</taxon>
        <taxon>Embryophyta</taxon>
        <taxon>Tracheophyta</taxon>
        <taxon>Spermatophyta</taxon>
        <taxon>Magnoliopsida</taxon>
        <taxon>eudicotyledons</taxon>
        <taxon>Gunneridae</taxon>
        <taxon>Pentapetalae</taxon>
        <taxon>rosids</taxon>
        <taxon>malvids</taxon>
        <taxon>Malvales</taxon>
        <taxon>Dipterocarpaceae</taxon>
        <taxon>Rubroshorea</taxon>
    </lineage>
</organism>
<evidence type="ECO:0000313" key="3">
    <source>
        <dbReference type="EMBL" id="GKU85650.1"/>
    </source>
</evidence>
<dbReference type="InterPro" id="IPR011990">
    <property type="entry name" value="TPR-like_helical_dom_sf"/>
</dbReference>
<name>A0AAV5HFN7_9ROSI</name>
<feature type="repeat" description="PPR" evidence="2">
    <location>
        <begin position="93"/>
        <end position="127"/>
    </location>
</feature>
<dbReference type="Pfam" id="PF13041">
    <property type="entry name" value="PPR_2"/>
    <property type="match status" value="3"/>
</dbReference>
<dbReference type="PROSITE" id="PS51375">
    <property type="entry name" value="PPR"/>
    <property type="match status" value="5"/>
</dbReference>
<evidence type="ECO:0000256" key="2">
    <source>
        <dbReference type="PROSITE-ProRule" id="PRU00708"/>
    </source>
</evidence>
<evidence type="ECO:0000313" key="4">
    <source>
        <dbReference type="Proteomes" id="UP001054252"/>
    </source>
</evidence>
<feature type="repeat" description="PPR" evidence="2">
    <location>
        <begin position="407"/>
        <end position="441"/>
    </location>
</feature>